<dbReference type="InterPro" id="IPR027133">
    <property type="entry name" value="TRAF2_RING-HC"/>
</dbReference>
<dbReference type="PROSITE" id="PS50089">
    <property type="entry name" value="ZF_RING_2"/>
    <property type="match status" value="1"/>
</dbReference>
<evidence type="ECO:0000256" key="2">
    <source>
        <dbReference type="ARBA" id="ARBA00022490"/>
    </source>
</evidence>
<dbReference type="CDD" id="cd16639">
    <property type="entry name" value="RING-HC_TRAF2"/>
    <property type="match status" value="1"/>
</dbReference>
<feature type="coiled-coil region" evidence="8">
    <location>
        <begin position="552"/>
        <end position="607"/>
    </location>
</feature>
<keyword evidence="6 7" id="KW-0862">Zinc</keyword>
<feature type="domain" description="RING-type" evidence="10">
    <location>
        <begin position="62"/>
        <end position="100"/>
    </location>
</feature>
<protein>
    <submittedName>
        <fullName evidence="13">TNF receptor-associated factor 2 isoform X2</fullName>
    </submittedName>
</protein>
<organism evidence="13 14">
    <name type="scientific">Podarcis lilfordi</name>
    <name type="common">Lilford's wall lizard</name>
    <dbReference type="NCBI Taxonomy" id="74358"/>
    <lineage>
        <taxon>Eukaryota</taxon>
        <taxon>Metazoa</taxon>
        <taxon>Chordata</taxon>
        <taxon>Craniata</taxon>
        <taxon>Vertebrata</taxon>
        <taxon>Euteleostomi</taxon>
        <taxon>Lepidosauria</taxon>
        <taxon>Squamata</taxon>
        <taxon>Bifurcata</taxon>
        <taxon>Unidentata</taxon>
        <taxon>Episquamata</taxon>
        <taxon>Laterata</taxon>
        <taxon>Lacertibaenia</taxon>
        <taxon>Lacertidae</taxon>
        <taxon>Podarcis</taxon>
    </lineage>
</organism>
<name>A0AA35PQV7_9SAUR</name>
<evidence type="ECO:0000259" key="10">
    <source>
        <dbReference type="PROSITE" id="PS50089"/>
    </source>
</evidence>
<keyword evidence="5 7" id="KW-0863">Zinc-finger</keyword>
<evidence type="ECO:0000256" key="3">
    <source>
        <dbReference type="ARBA" id="ARBA00022723"/>
    </source>
</evidence>
<dbReference type="PANTHER" id="PTHR10131">
    <property type="entry name" value="TNF RECEPTOR ASSOCIATED FACTOR"/>
    <property type="match status" value="1"/>
</dbReference>
<dbReference type="InterPro" id="IPR008974">
    <property type="entry name" value="TRAF-like"/>
</dbReference>
<evidence type="ECO:0000256" key="4">
    <source>
        <dbReference type="ARBA" id="ARBA00022737"/>
    </source>
</evidence>
<dbReference type="GO" id="GO:0043123">
    <property type="term" value="P:positive regulation of canonical NF-kappaB signal transduction"/>
    <property type="evidence" value="ECO:0007669"/>
    <property type="project" value="TreeGrafter"/>
</dbReference>
<keyword evidence="2" id="KW-0963">Cytoplasm</keyword>
<dbReference type="Pfam" id="PF00097">
    <property type="entry name" value="zf-C3HC4"/>
    <property type="match status" value="1"/>
</dbReference>
<dbReference type="AlphaFoldDB" id="A0AA35PQV7"/>
<dbReference type="InterPro" id="IPR001293">
    <property type="entry name" value="Znf_TRAF"/>
</dbReference>
<sequence length="760" mass="82245">AEGAGPKEALPGERAEAPGGRPRILPPMAAPGSCTPPCSLEAPLPGFPKAILQAEVQGKYLCSECEDLLRRPFQAQCGHRYCAYCLKKLVGSGPLPCAACLREGLYEEGVSILDSGTAFPDNAARREVESLPAACLRKDCPWKGTVKEYEAHEEACPKFPLTCNGCGKTDVPRESFAEHVRSCGRFRVPCRFRPVGCGEVLENEALPLHEAQNFPEHLGLLLNFALRLAGGPDSDPHLFGAPHSAPDPHLFGAPDLVQDPQLVQEPRLLGAPHSAKDPCLVRDPHLFGAPDLVQEPHLIGAPNSVQDPHLARDPHLLGATHSAQDPHLIGAPNLAQDPHLARDPHLLGATHSTPDPHFLGARNSAKEPHSPPDPRLLGAPHPVKEPHSAPDPHLLGAPHPIRGPNSAQDPHLVKDPRFLGAPNPSQAPHPIRGHNSAPDPHFLGAPHSAPDPHPIRGPDSAPDPHLVKDPRFLGAPNPSQAPHPIRGHNSAPDPHFPGAPHSAPDPQPIRGPDLAPDPHVLGAPAPHPLGAPHWAALELKASTLEKIVCVLNREVERLAAESAQERRRDEERAAALTHKIQSLERNLARKEAALAEVESALRRAEEATYDGVLIWKVEEVGRKRQEAVTGRAPAVFSPAFYTSRYGYKMCLRLYLNGDGSGRNTHLSLFFVLMKGPNDALLKWPFNQKVTLMLLDQDHREHVIDAFRPDVTSSSFQRPIGELNVASGCPLFCPLSKMAARDSYIRDDTLFIKAIVDLTGL</sequence>
<evidence type="ECO:0000256" key="8">
    <source>
        <dbReference type="SAM" id="Coils"/>
    </source>
</evidence>
<dbReference type="GO" id="GO:0033209">
    <property type="term" value="P:tumor necrosis factor-mediated signaling pathway"/>
    <property type="evidence" value="ECO:0007669"/>
    <property type="project" value="InterPro"/>
</dbReference>
<feature type="non-terminal residue" evidence="13">
    <location>
        <position position="1"/>
    </location>
</feature>
<dbReference type="SUPFAM" id="SSF49599">
    <property type="entry name" value="TRAF domain-like"/>
    <property type="match status" value="2"/>
</dbReference>
<evidence type="ECO:0000259" key="11">
    <source>
        <dbReference type="PROSITE" id="PS50144"/>
    </source>
</evidence>
<dbReference type="SMART" id="SM00061">
    <property type="entry name" value="MATH"/>
    <property type="match status" value="1"/>
</dbReference>
<dbReference type="PANTHER" id="PTHR10131:SF21">
    <property type="entry name" value="TNF RECEPTOR-ASSOCIATED FACTOR 2"/>
    <property type="match status" value="1"/>
</dbReference>
<dbReference type="InterPro" id="IPR001841">
    <property type="entry name" value="Znf_RING"/>
</dbReference>
<dbReference type="SUPFAM" id="SSF57850">
    <property type="entry name" value="RING/U-box"/>
    <property type="match status" value="1"/>
</dbReference>
<comment type="subcellular location">
    <subcellularLocation>
        <location evidence="1">Cytoplasm</location>
    </subcellularLocation>
</comment>
<keyword evidence="4" id="KW-0677">Repeat</keyword>
<feature type="region of interest" description="Disordered" evidence="9">
    <location>
        <begin position="1"/>
        <end position="23"/>
    </location>
</feature>
<dbReference type="InterPro" id="IPR049342">
    <property type="entry name" value="TRAF1-6_MATH_dom"/>
</dbReference>
<dbReference type="Proteomes" id="UP001178461">
    <property type="component" value="Chromosome Z"/>
</dbReference>
<dbReference type="Pfam" id="PF21355">
    <property type="entry name" value="TRAF-mep_MATH"/>
    <property type="match status" value="1"/>
</dbReference>
<evidence type="ECO:0000313" key="13">
    <source>
        <dbReference type="EMBL" id="CAI5794573.1"/>
    </source>
</evidence>
<keyword evidence="8" id="KW-0175">Coiled coil</keyword>
<evidence type="ECO:0000256" key="6">
    <source>
        <dbReference type="ARBA" id="ARBA00022833"/>
    </source>
</evidence>
<evidence type="ECO:0000256" key="7">
    <source>
        <dbReference type="PROSITE-ProRule" id="PRU00207"/>
    </source>
</evidence>
<dbReference type="FunFam" id="2.60.210.10:FF:000035">
    <property type="entry name" value="TNF receptor-associated factor 2"/>
    <property type="match status" value="1"/>
</dbReference>
<dbReference type="GO" id="GO:0008270">
    <property type="term" value="F:zinc ion binding"/>
    <property type="evidence" value="ECO:0007669"/>
    <property type="project" value="UniProtKB-KW"/>
</dbReference>
<keyword evidence="14" id="KW-1185">Reference proteome</keyword>
<proteinExistence type="predicted"/>
<feature type="region of interest" description="Disordered" evidence="9">
    <location>
        <begin position="320"/>
        <end position="526"/>
    </location>
</feature>
<dbReference type="InterPro" id="IPR002083">
    <property type="entry name" value="MATH/TRAF_dom"/>
</dbReference>
<dbReference type="GO" id="GO:0005164">
    <property type="term" value="F:tumor necrosis factor receptor binding"/>
    <property type="evidence" value="ECO:0007669"/>
    <property type="project" value="InterPro"/>
</dbReference>
<dbReference type="GO" id="GO:0005829">
    <property type="term" value="C:cytosol"/>
    <property type="evidence" value="ECO:0007669"/>
    <property type="project" value="InterPro"/>
</dbReference>
<dbReference type="Gene3D" id="1.20.5.170">
    <property type="match status" value="1"/>
</dbReference>
<evidence type="ECO:0000256" key="9">
    <source>
        <dbReference type="SAM" id="MobiDB-lite"/>
    </source>
</evidence>
<keyword evidence="13" id="KW-0675">Receptor</keyword>
<dbReference type="PROSITE" id="PS00518">
    <property type="entry name" value="ZF_RING_1"/>
    <property type="match status" value="1"/>
</dbReference>
<dbReference type="InterPro" id="IPR018957">
    <property type="entry name" value="Znf_C3HC4_RING-type"/>
</dbReference>
<accession>A0AA35PQV7</accession>
<dbReference type="Pfam" id="PF16673">
    <property type="entry name" value="TRAF_BIRC3_bd"/>
    <property type="match status" value="1"/>
</dbReference>
<reference evidence="13" key="1">
    <citation type="submission" date="2022-12" db="EMBL/GenBank/DDBJ databases">
        <authorList>
            <person name="Alioto T."/>
            <person name="Alioto T."/>
            <person name="Gomez Garrido J."/>
        </authorList>
    </citation>
    <scope>NUCLEOTIDE SEQUENCE</scope>
</reference>
<keyword evidence="3 7" id="KW-0479">Metal-binding</keyword>
<feature type="domain" description="TRAF-type" evidence="12">
    <location>
        <begin position="151"/>
        <end position="206"/>
    </location>
</feature>
<feature type="zinc finger region" description="TRAF-type" evidence="7">
    <location>
        <begin position="151"/>
        <end position="206"/>
    </location>
</feature>
<dbReference type="InterPro" id="IPR013083">
    <property type="entry name" value="Znf_RING/FYVE/PHD"/>
</dbReference>
<dbReference type="PROSITE" id="PS50144">
    <property type="entry name" value="MATH"/>
    <property type="match status" value="1"/>
</dbReference>
<dbReference type="FunFam" id="3.30.40.10:FF:000189">
    <property type="entry name" value="TNF receptor-associated factor"/>
    <property type="match status" value="1"/>
</dbReference>
<dbReference type="Pfam" id="PF02176">
    <property type="entry name" value="zf-TRAF"/>
    <property type="match status" value="1"/>
</dbReference>
<dbReference type="GO" id="GO:0004842">
    <property type="term" value="F:ubiquitin-protein transferase activity"/>
    <property type="evidence" value="ECO:0007669"/>
    <property type="project" value="TreeGrafter"/>
</dbReference>
<dbReference type="InterPro" id="IPR032070">
    <property type="entry name" value="TRAF_BIRC3-bd"/>
</dbReference>
<evidence type="ECO:0000313" key="14">
    <source>
        <dbReference type="Proteomes" id="UP001178461"/>
    </source>
</evidence>
<dbReference type="Gene3D" id="2.60.210.10">
    <property type="entry name" value="Apoptosis, Tumor Necrosis Factor Receptor Associated Protein 2, Chain A"/>
    <property type="match status" value="1"/>
</dbReference>
<dbReference type="PROSITE" id="PS50145">
    <property type="entry name" value="ZF_TRAF"/>
    <property type="match status" value="1"/>
</dbReference>
<dbReference type="EMBL" id="OX395140">
    <property type="protein sequence ID" value="CAI5794573.1"/>
    <property type="molecule type" value="Genomic_DNA"/>
</dbReference>
<dbReference type="InterPro" id="IPR017907">
    <property type="entry name" value="Znf_RING_CS"/>
</dbReference>
<feature type="domain" description="MATH" evidence="11">
    <location>
        <begin position="610"/>
        <end position="755"/>
    </location>
</feature>
<dbReference type="GO" id="GO:0009898">
    <property type="term" value="C:cytoplasmic side of plasma membrane"/>
    <property type="evidence" value="ECO:0007669"/>
    <property type="project" value="TreeGrafter"/>
</dbReference>
<gene>
    <name evidence="13" type="ORF">PODLI_1B026613</name>
</gene>
<evidence type="ECO:0000256" key="1">
    <source>
        <dbReference type="ARBA" id="ARBA00004496"/>
    </source>
</evidence>
<evidence type="ECO:0000259" key="12">
    <source>
        <dbReference type="PROSITE" id="PS50145"/>
    </source>
</evidence>
<evidence type="ECO:0000256" key="5">
    <source>
        <dbReference type="ARBA" id="ARBA00022771"/>
    </source>
</evidence>
<dbReference type="Gene3D" id="3.30.40.10">
    <property type="entry name" value="Zinc/RING finger domain, C3HC4 (zinc finger)"/>
    <property type="match status" value="1"/>
</dbReference>